<feature type="region of interest" description="Disordered" evidence="1">
    <location>
        <begin position="44"/>
        <end position="97"/>
    </location>
</feature>
<accession>A0A2S7RRI2</accession>
<proteinExistence type="predicted"/>
<dbReference type="AlphaFoldDB" id="A0A2S7RRI2"/>
<dbReference type="Proteomes" id="UP000237934">
    <property type="component" value="Unassembled WGS sequence"/>
</dbReference>
<evidence type="ECO:0000256" key="1">
    <source>
        <dbReference type="SAM" id="MobiDB-lite"/>
    </source>
</evidence>
<sequence length="162" mass="18246">MRKIQKISLRRFSKSYLYASLFFALIIHGDRTIAATEEEILNPINPSESVSPKNPERVSLPDEETTPSSKEEKAERKAPRSQGESTKKHDNKTKVVKKEDFFHPVERVVLNKRSKSTAGMGEDARVGKTNTGIMLAALSGKMLFGMGRLDGESYVTKEIKRY</sequence>
<feature type="compositionally biased region" description="Basic and acidic residues" evidence="1">
    <location>
        <begin position="69"/>
        <end position="78"/>
    </location>
</feature>
<gene>
    <name evidence="2" type="ORF">CUS89_11850</name>
</gene>
<evidence type="ECO:0000313" key="3">
    <source>
        <dbReference type="Proteomes" id="UP000237934"/>
    </source>
</evidence>
<name>A0A2S7RRI2_ENTMU</name>
<dbReference type="EMBL" id="PUAP01000034">
    <property type="protein sequence ID" value="PQF22220.1"/>
    <property type="molecule type" value="Genomic_DNA"/>
</dbReference>
<protein>
    <submittedName>
        <fullName evidence="2">Uncharacterized protein</fullName>
    </submittedName>
</protein>
<organism evidence="2 3">
    <name type="scientific">Enterococcus mundtii</name>
    <dbReference type="NCBI Taxonomy" id="53346"/>
    <lineage>
        <taxon>Bacteria</taxon>
        <taxon>Bacillati</taxon>
        <taxon>Bacillota</taxon>
        <taxon>Bacilli</taxon>
        <taxon>Lactobacillales</taxon>
        <taxon>Enterococcaceae</taxon>
        <taxon>Enterococcus</taxon>
    </lineage>
</organism>
<evidence type="ECO:0000313" key="2">
    <source>
        <dbReference type="EMBL" id="PQF22220.1"/>
    </source>
</evidence>
<dbReference type="RefSeq" id="WP_104872278.1">
    <property type="nucleotide sequence ID" value="NZ_PUAP01000034.1"/>
</dbReference>
<feature type="compositionally biased region" description="Basic and acidic residues" evidence="1">
    <location>
        <begin position="85"/>
        <end position="97"/>
    </location>
</feature>
<reference evidence="2 3" key="1">
    <citation type="journal article" date="2018" name="Pathog. Dis.">
        <title>Whole-genome sequencing based characterization of antimicrobial resistance in Enterococcus.</title>
        <authorList>
            <person name="Tyson G."/>
        </authorList>
    </citation>
    <scope>NUCLEOTIDE SEQUENCE [LARGE SCALE GENOMIC DNA]</scope>
    <source>
        <strain evidence="2 3">CVM N55263</strain>
    </source>
</reference>
<comment type="caution">
    <text evidence="2">The sequence shown here is derived from an EMBL/GenBank/DDBJ whole genome shotgun (WGS) entry which is preliminary data.</text>
</comment>